<dbReference type="SMART" id="SM00267">
    <property type="entry name" value="GGDEF"/>
    <property type="match status" value="1"/>
</dbReference>
<keyword evidence="4 7" id="KW-1133">Transmembrane helix</keyword>
<gene>
    <name evidence="9" type="ORF">KS419_04060</name>
</gene>
<protein>
    <recommendedName>
        <fullName evidence="6">Cyclic-di-AMP phosphodiesterase</fullName>
        <ecNumber evidence="6">3.1.4.-</ecNumber>
    </recommendedName>
</protein>
<comment type="caution">
    <text evidence="9">The sequence shown here is derived from an EMBL/GenBank/DDBJ whole genome shotgun (WGS) entry which is preliminary data.</text>
</comment>
<dbReference type="Pfam" id="PF02272">
    <property type="entry name" value="DHHA1"/>
    <property type="match status" value="1"/>
</dbReference>
<dbReference type="EMBL" id="JAHQCS010000054">
    <property type="protein sequence ID" value="MBU9710910.1"/>
    <property type="molecule type" value="Genomic_DNA"/>
</dbReference>
<feature type="transmembrane region" description="Helical" evidence="7">
    <location>
        <begin position="12"/>
        <end position="29"/>
    </location>
</feature>
<dbReference type="EC" id="3.1.4.-" evidence="6"/>
<dbReference type="InterPro" id="IPR000160">
    <property type="entry name" value="GGDEF_dom"/>
</dbReference>
<evidence type="ECO:0000256" key="6">
    <source>
        <dbReference type="PIRNR" id="PIRNR026583"/>
    </source>
</evidence>
<dbReference type="Pfam" id="PF21370">
    <property type="entry name" value="PAS_GdpP"/>
    <property type="match status" value="1"/>
</dbReference>
<keyword evidence="2 6" id="KW-1003">Cell membrane</keyword>
<evidence type="ECO:0000256" key="4">
    <source>
        <dbReference type="ARBA" id="ARBA00022989"/>
    </source>
</evidence>
<proteinExistence type="inferred from homology"/>
<feature type="domain" description="GGDEF" evidence="8">
    <location>
        <begin position="172"/>
        <end position="300"/>
    </location>
</feature>
<sequence length="656" mass="74034">MPNFLLKRWHGYHVIGLFSIAVLFTGILTIYQWKIGILGFICLSVVFYLMKRAKTEFEDELSEYISTLTYRVNKVGEEAVSNLPLGIILYNEEHKIQWANPYIVNLKADDCIGKPLEYLSDYLKEYFEEENDQFILKIENHKFRVIHKRNERLFYFFNVTEEQKIKELFEKDKTVVGLIYLDNYDEVTQGMDDQVRSKLLAHVTENLNRWSQRNDVLLRRTAADRFISIFNEGTLSTLERDRFTILDEVRESTAKERIALTLSIGIGSGSSKIRELGQLAQSSLDLALGRGGDQAAIKQMNGKVRFYGGKSNAMEKRTRVRARVISHAIRDFISDSDKVFLMGHKNPDLDSVGAAIGMLKIAEANGKNGFIILDTSDINSSVEKLIDQIKQKRELWNKFITPEEAQEMVTEKSLLIIVDTHKPSLVIEPSLISISERIIVIDHHRRGEEFIEDALLVYMEPYASSTAELVTELLEYQPKHPRLDVLESTALLAGIIVDTKSFAIRTGSRTFDAASYLKSRGADTTQVQLLMKEDLDQFVKRAKLVEKAFIYTGGTAIALGEEDQNYGQLLIAQAADTLLTMNGVVASFVISKLGDGRVSISARSLGDVNVQVIMEKLGGGGHLSNAATQIEGIELEEAEELLKEKIDDYFKGGQST</sequence>
<evidence type="ECO:0000313" key="10">
    <source>
        <dbReference type="Proteomes" id="UP000784880"/>
    </source>
</evidence>
<dbReference type="Proteomes" id="UP000784880">
    <property type="component" value="Unassembled WGS sequence"/>
</dbReference>
<comment type="subcellular location">
    <subcellularLocation>
        <location evidence="1">Cell membrane</location>
        <topology evidence="1">Multi-pass membrane protein</topology>
    </subcellularLocation>
</comment>
<evidence type="ECO:0000256" key="7">
    <source>
        <dbReference type="SAM" id="Phobius"/>
    </source>
</evidence>
<dbReference type="PROSITE" id="PS50887">
    <property type="entry name" value="GGDEF"/>
    <property type="match status" value="1"/>
</dbReference>
<dbReference type="PANTHER" id="PTHR47618:SF2">
    <property type="entry name" value="CYCLIC-DI-AMP PHOSPHODIESTERASE GDPP"/>
    <property type="match status" value="1"/>
</dbReference>
<reference evidence="9 10" key="1">
    <citation type="submission" date="2021-06" db="EMBL/GenBank/DDBJ databases">
        <title>Bacillus sp. RD4P76, an endophyte from a halophyte.</title>
        <authorList>
            <person name="Sun J.-Q."/>
        </authorList>
    </citation>
    <scope>NUCLEOTIDE SEQUENCE [LARGE SCALE GENOMIC DNA]</scope>
    <source>
        <strain evidence="9 10">CGMCC 1.15917</strain>
    </source>
</reference>
<dbReference type="InterPro" id="IPR049553">
    <property type="entry name" value="GdpP-like_PAS"/>
</dbReference>
<evidence type="ECO:0000256" key="3">
    <source>
        <dbReference type="ARBA" id="ARBA00022692"/>
    </source>
</evidence>
<comment type="similarity">
    <text evidence="6">Belongs to the GdpP/PdeA phosphodiesterase family.</text>
</comment>
<keyword evidence="6" id="KW-0378">Hydrolase</keyword>
<dbReference type="InterPro" id="IPR051319">
    <property type="entry name" value="Oligoribo/pAp-PDE_c-di-AMP_PDE"/>
</dbReference>
<dbReference type="InterPro" id="IPR003156">
    <property type="entry name" value="DHHA1_dom"/>
</dbReference>
<dbReference type="RefSeq" id="WP_217064801.1">
    <property type="nucleotide sequence ID" value="NZ_JAHQCS010000054.1"/>
</dbReference>
<name>A0ABS6JBW4_9BACI</name>
<comment type="catalytic activity">
    <reaction evidence="6">
        <text>3',3'-c-di-AMP + H2O = 5'-O-phosphonoadenylyl-(3'-&gt;5')-adenosine + H(+)</text>
        <dbReference type="Rhea" id="RHEA:54420"/>
        <dbReference type="ChEBI" id="CHEBI:15377"/>
        <dbReference type="ChEBI" id="CHEBI:15378"/>
        <dbReference type="ChEBI" id="CHEBI:71500"/>
        <dbReference type="ChEBI" id="CHEBI:138171"/>
    </reaction>
</comment>
<evidence type="ECO:0000256" key="5">
    <source>
        <dbReference type="ARBA" id="ARBA00023136"/>
    </source>
</evidence>
<keyword evidence="5 6" id="KW-0472">Membrane</keyword>
<dbReference type="PIRSF" id="PIRSF026583">
    <property type="entry name" value="YybT"/>
    <property type="match status" value="1"/>
</dbReference>
<organism evidence="9 10">
    <name type="scientific">Evansella tamaricis</name>
    <dbReference type="NCBI Taxonomy" id="2069301"/>
    <lineage>
        <taxon>Bacteria</taxon>
        <taxon>Bacillati</taxon>
        <taxon>Bacillota</taxon>
        <taxon>Bacilli</taxon>
        <taxon>Bacillales</taxon>
        <taxon>Bacillaceae</taxon>
        <taxon>Evansella</taxon>
    </lineage>
</organism>
<accession>A0ABS6JBW4</accession>
<dbReference type="InterPro" id="IPR001667">
    <property type="entry name" value="DDH_dom"/>
</dbReference>
<dbReference type="Pfam" id="PF24898">
    <property type="entry name" value="GGDEF_GdpP"/>
    <property type="match status" value="1"/>
</dbReference>
<dbReference type="Pfam" id="PF01368">
    <property type="entry name" value="DHH"/>
    <property type="match status" value="1"/>
</dbReference>
<evidence type="ECO:0000313" key="9">
    <source>
        <dbReference type="EMBL" id="MBU9710910.1"/>
    </source>
</evidence>
<evidence type="ECO:0000256" key="1">
    <source>
        <dbReference type="ARBA" id="ARBA00004651"/>
    </source>
</evidence>
<comment type="function">
    <text evidence="6">Has phosphodiesterase (PDE) activity against cyclic-di-AMP (c-di-AMP).</text>
</comment>
<keyword evidence="10" id="KW-1185">Reference proteome</keyword>
<dbReference type="InterPro" id="IPR014528">
    <property type="entry name" value="GdpP/PdeA"/>
</dbReference>
<evidence type="ECO:0000256" key="2">
    <source>
        <dbReference type="ARBA" id="ARBA00022475"/>
    </source>
</evidence>
<keyword evidence="3 7" id="KW-0812">Transmembrane</keyword>
<dbReference type="PANTHER" id="PTHR47618">
    <property type="entry name" value="BIFUNCTIONAL OLIGORIBONUCLEASE AND PAP PHOSPHATASE NRNA"/>
    <property type="match status" value="1"/>
</dbReference>
<evidence type="ECO:0000259" key="8">
    <source>
        <dbReference type="PROSITE" id="PS50887"/>
    </source>
</evidence>